<organism evidence="2 3">
    <name type="scientific">Chrysochromulina tobinii</name>
    <dbReference type="NCBI Taxonomy" id="1460289"/>
    <lineage>
        <taxon>Eukaryota</taxon>
        <taxon>Haptista</taxon>
        <taxon>Haptophyta</taxon>
        <taxon>Prymnesiophyceae</taxon>
        <taxon>Prymnesiales</taxon>
        <taxon>Chrysochromulinaceae</taxon>
        <taxon>Chrysochromulina</taxon>
    </lineage>
</organism>
<dbReference type="OrthoDB" id="2163268at2759"/>
<sequence>MSAVFRLSSLLAAASAEYTHLQYVGFPIQTGYDAFISDGGLFYQDYGHSGVYPGLENASTDISKRFELMSEALKTVAASSVIDLAPTTLKVFLMPEFFFRNAICAYNMSDAGGKAAVEDLARSISSLLSGNEWRDWVGFFGTTIGFQTSHGSTSTGRGRGRRGASPSPLVDTYNFAMVRRGGANARSHSPWDTRPSGTRSSIGRARTDLEALAGRSVEGRFEIANVSFCLDICLDHAMGVCADALDAEKKAGTGPGLVSIHAIVSAGMKIEPKHVRVPPGGSAILADGLGAGAVQSVELHNPPMGAHVHKARSDEARAAVGDAAVEALARARGYALLH</sequence>
<dbReference type="AlphaFoldDB" id="A0A0M0K0B6"/>
<name>A0A0M0K0B6_9EUKA</name>
<proteinExistence type="predicted"/>
<dbReference type="EMBL" id="JWZX01001869">
    <property type="protein sequence ID" value="KOO32012.1"/>
    <property type="molecule type" value="Genomic_DNA"/>
</dbReference>
<accession>A0A0M0K0B6</accession>
<feature type="chain" id="PRO_5005602258" evidence="1">
    <location>
        <begin position="17"/>
        <end position="338"/>
    </location>
</feature>
<reference evidence="3" key="1">
    <citation type="journal article" date="2015" name="PLoS Genet.">
        <title>Genome Sequence and Transcriptome Analyses of Chrysochromulina tobin: Metabolic Tools for Enhanced Algal Fitness in the Prominent Order Prymnesiales (Haptophyceae).</title>
        <authorList>
            <person name="Hovde B.T."/>
            <person name="Deodato C.R."/>
            <person name="Hunsperger H.M."/>
            <person name="Ryken S.A."/>
            <person name="Yost W."/>
            <person name="Jha R.K."/>
            <person name="Patterson J."/>
            <person name="Monnat R.J. Jr."/>
            <person name="Barlow S.B."/>
            <person name="Starkenburg S.R."/>
            <person name="Cattolico R.A."/>
        </authorList>
    </citation>
    <scope>NUCLEOTIDE SEQUENCE</scope>
    <source>
        <strain evidence="3">CCMP291</strain>
    </source>
</reference>
<feature type="signal peptide" evidence="1">
    <location>
        <begin position="1"/>
        <end position="16"/>
    </location>
</feature>
<evidence type="ECO:0000313" key="3">
    <source>
        <dbReference type="Proteomes" id="UP000037460"/>
    </source>
</evidence>
<evidence type="ECO:0000313" key="2">
    <source>
        <dbReference type="EMBL" id="KOO32012.1"/>
    </source>
</evidence>
<gene>
    <name evidence="2" type="ORF">Ctob_015327</name>
</gene>
<evidence type="ECO:0000256" key="1">
    <source>
        <dbReference type="SAM" id="SignalP"/>
    </source>
</evidence>
<keyword evidence="1" id="KW-0732">Signal</keyword>
<dbReference type="Proteomes" id="UP000037460">
    <property type="component" value="Unassembled WGS sequence"/>
</dbReference>
<keyword evidence="3" id="KW-1185">Reference proteome</keyword>
<comment type="caution">
    <text evidence="2">The sequence shown here is derived from an EMBL/GenBank/DDBJ whole genome shotgun (WGS) entry which is preliminary data.</text>
</comment>
<protein>
    <submittedName>
        <fullName evidence="2">Uncharacterized protein</fullName>
    </submittedName>
</protein>